<sequence>MSTSENVKASSYDQPRKPHFVPSPTLFNVFTIHQTKGQFTTPAALFQSGRAEEFQPTEAQTCHQSGTETRGAIQNCSAASGARTCQASEFGTLRAH</sequence>
<reference evidence="1 2" key="1">
    <citation type="submission" date="2019-04" db="EMBL/GenBank/DDBJ databases">
        <title>High contiguity whole genome sequence and gene annotation resource for two Venturia nashicola isolates.</title>
        <authorList>
            <person name="Prokchorchik M."/>
            <person name="Won K."/>
            <person name="Lee Y."/>
            <person name="Choi E.D."/>
            <person name="Segonzac C."/>
            <person name="Sohn K.H."/>
        </authorList>
    </citation>
    <scope>NUCLEOTIDE SEQUENCE [LARGE SCALE GENOMIC DNA]</scope>
    <source>
        <strain evidence="1 2">PRI2</strain>
    </source>
</reference>
<gene>
    <name evidence="1" type="ORF">E6O75_ATG01835</name>
</gene>
<keyword evidence="2" id="KW-1185">Reference proteome</keyword>
<comment type="caution">
    <text evidence="1">The sequence shown here is derived from an EMBL/GenBank/DDBJ whole genome shotgun (WGS) entry which is preliminary data.</text>
</comment>
<protein>
    <submittedName>
        <fullName evidence="1">Uncharacterized protein</fullName>
    </submittedName>
</protein>
<dbReference type="Proteomes" id="UP000298493">
    <property type="component" value="Unassembled WGS sequence"/>
</dbReference>
<organism evidence="1 2">
    <name type="scientific">Venturia nashicola</name>
    <dbReference type="NCBI Taxonomy" id="86259"/>
    <lineage>
        <taxon>Eukaryota</taxon>
        <taxon>Fungi</taxon>
        <taxon>Dikarya</taxon>
        <taxon>Ascomycota</taxon>
        <taxon>Pezizomycotina</taxon>
        <taxon>Dothideomycetes</taxon>
        <taxon>Pleosporomycetidae</taxon>
        <taxon>Venturiales</taxon>
        <taxon>Venturiaceae</taxon>
        <taxon>Venturia</taxon>
    </lineage>
</organism>
<evidence type="ECO:0000313" key="1">
    <source>
        <dbReference type="EMBL" id="TID22661.1"/>
    </source>
</evidence>
<accession>A0A4Z1PCD1</accession>
<evidence type="ECO:0000313" key="2">
    <source>
        <dbReference type="Proteomes" id="UP000298493"/>
    </source>
</evidence>
<dbReference type="OrthoDB" id="10451750at2759"/>
<name>A0A4Z1PCD1_9PEZI</name>
<proteinExistence type="predicted"/>
<dbReference type="AlphaFoldDB" id="A0A4Z1PCD1"/>
<dbReference type="EMBL" id="SNSC02000007">
    <property type="protein sequence ID" value="TID22661.1"/>
    <property type="molecule type" value="Genomic_DNA"/>
</dbReference>